<evidence type="ECO:0000256" key="4">
    <source>
        <dbReference type="ARBA" id="ARBA00022755"/>
    </source>
</evidence>
<dbReference type="Gene3D" id="3.40.50.10860">
    <property type="entry name" value="Leucine Dehydrogenase, chain A, domain 1"/>
    <property type="match status" value="1"/>
</dbReference>
<dbReference type="InterPro" id="IPR000672">
    <property type="entry name" value="THF_DH/CycHdrlase"/>
</dbReference>
<dbReference type="UniPathway" id="UPA00193"/>
<keyword evidence="10 11" id="KW-0511">Multifunctional enzyme</keyword>
<keyword evidence="3 11" id="KW-0028">Amino-acid biosynthesis</keyword>
<name>A0A650EPN7_9BACT</name>
<organism evidence="14">
    <name type="scientific">uncultured Elusimicrobia bacterium</name>
    <dbReference type="NCBI Taxonomy" id="699876"/>
    <lineage>
        <taxon>Bacteria</taxon>
        <taxon>Pseudomonadati</taxon>
        <taxon>Elusimicrobiota</taxon>
        <taxon>Elusimicrobia</taxon>
        <taxon>environmental samples</taxon>
    </lineage>
</organism>
<dbReference type="InterPro" id="IPR020631">
    <property type="entry name" value="THF_DH/CycHdrlase_NAD-bd_dom"/>
</dbReference>
<evidence type="ECO:0000256" key="2">
    <source>
        <dbReference type="ARBA" id="ARBA00022563"/>
    </source>
</evidence>
<dbReference type="GO" id="GO:0035999">
    <property type="term" value="P:tetrahydrofolate interconversion"/>
    <property type="evidence" value="ECO:0007669"/>
    <property type="project" value="UniProtKB-UniRule"/>
</dbReference>
<comment type="subunit">
    <text evidence="11">Homodimer.</text>
</comment>
<dbReference type="GO" id="GO:0006164">
    <property type="term" value="P:purine nucleotide biosynthetic process"/>
    <property type="evidence" value="ECO:0007669"/>
    <property type="project" value="UniProtKB-KW"/>
</dbReference>
<keyword evidence="4 11" id="KW-0658">Purine biosynthesis</keyword>
<dbReference type="EC" id="3.5.4.9" evidence="11"/>
<keyword evidence="6 11" id="KW-0521">NADP</keyword>
<keyword evidence="5 11" id="KW-0378">Hydrolase</keyword>
<evidence type="ECO:0000256" key="8">
    <source>
        <dbReference type="ARBA" id="ARBA00023102"/>
    </source>
</evidence>
<keyword evidence="8 11" id="KW-0368">Histidine biosynthesis</keyword>
<dbReference type="AlphaFoldDB" id="A0A650EPN7"/>
<evidence type="ECO:0000256" key="1">
    <source>
        <dbReference type="ARBA" id="ARBA00004777"/>
    </source>
</evidence>
<dbReference type="EMBL" id="MN577572">
    <property type="protein sequence ID" value="QGT50874.1"/>
    <property type="molecule type" value="Genomic_DNA"/>
</dbReference>
<reference evidence="14" key="1">
    <citation type="journal article" date="2020" name="J. ISSAAS">
        <title>Lactobacilli and other gastrointestinal microbiota of Peromyscus leucopus, reservoir host for agents of Lyme disease and other zoonoses in North America.</title>
        <authorList>
            <person name="Milovic A."/>
            <person name="Bassam K."/>
            <person name="Shao H."/>
            <person name="Chatzistamou I."/>
            <person name="Tufts D.M."/>
            <person name="Diuk-Wasser M."/>
            <person name="Barbour A.G."/>
        </authorList>
    </citation>
    <scope>NUCLEOTIDE SEQUENCE</scope>
    <source>
        <strain evidence="14">LL30</strain>
    </source>
</reference>
<protein>
    <recommendedName>
        <fullName evidence="11">Bifunctional protein FolD</fullName>
    </recommendedName>
    <domain>
        <recommendedName>
            <fullName evidence="11">Methylenetetrahydrofolate dehydrogenase</fullName>
            <ecNumber evidence="11">1.5.1.5</ecNumber>
        </recommendedName>
    </domain>
    <domain>
        <recommendedName>
            <fullName evidence="11">Methenyltetrahydrofolate cyclohydrolase</fullName>
            <ecNumber evidence="11">3.5.4.9</ecNumber>
        </recommendedName>
    </domain>
</protein>
<evidence type="ECO:0000256" key="3">
    <source>
        <dbReference type="ARBA" id="ARBA00022605"/>
    </source>
</evidence>
<dbReference type="PRINTS" id="PR00085">
    <property type="entry name" value="THFDHDRGNASE"/>
</dbReference>
<keyword evidence="7 11" id="KW-0560">Oxidoreductase</keyword>
<accession>A0A650EPN7</accession>
<comment type="function">
    <text evidence="11">Catalyzes the oxidation of 5,10-methylenetetrahydrofolate to 5,10-methenyltetrahydrofolate and then the hydrolysis of 5,10-methenyltetrahydrofolate to 10-formyltetrahydrofolate.</text>
</comment>
<evidence type="ECO:0000256" key="5">
    <source>
        <dbReference type="ARBA" id="ARBA00022801"/>
    </source>
</evidence>
<evidence type="ECO:0000256" key="9">
    <source>
        <dbReference type="ARBA" id="ARBA00023167"/>
    </source>
</evidence>
<gene>
    <name evidence="11 14" type="primary">folD</name>
    <name evidence="14" type="ORF">Elusimicrob2101_1370</name>
</gene>
<dbReference type="GO" id="GO:0004477">
    <property type="term" value="F:methenyltetrahydrofolate cyclohydrolase activity"/>
    <property type="evidence" value="ECO:0007669"/>
    <property type="project" value="UniProtKB-UniRule"/>
</dbReference>
<evidence type="ECO:0000256" key="7">
    <source>
        <dbReference type="ARBA" id="ARBA00023002"/>
    </source>
</evidence>
<evidence type="ECO:0000256" key="10">
    <source>
        <dbReference type="ARBA" id="ARBA00023268"/>
    </source>
</evidence>
<evidence type="ECO:0000259" key="13">
    <source>
        <dbReference type="Pfam" id="PF02882"/>
    </source>
</evidence>
<comment type="pathway">
    <text evidence="1 11">One-carbon metabolism; tetrahydrofolate interconversion.</text>
</comment>
<comment type="similarity">
    <text evidence="11">Belongs to the tetrahydrofolate dehydrogenase/cyclohydrolase family.</text>
</comment>
<dbReference type="GO" id="GO:0004488">
    <property type="term" value="F:methylenetetrahydrofolate dehydrogenase (NADP+) activity"/>
    <property type="evidence" value="ECO:0007669"/>
    <property type="project" value="UniProtKB-UniRule"/>
</dbReference>
<dbReference type="GO" id="GO:0005829">
    <property type="term" value="C:cytosol"/>
    <property type="evidence" value="ECO:0007669"/>
    <property type="project" value="TreeGrafter"/>
</dbReference>
<comment type="catalytic activity">
    <reaction evidence="11">
        <text>(6R)-5,10-methylene-5,6,7,8-tetrahydrofolate + NADP(+) = (6R)-5,10-methenyltetrahydrofolate + NADPH</text>
        <dbReference type="Rhea" id="RHEA:22812"/>
        <dbReference type="ChEBI" id="CHEBI:15636"/>
        <dbReference type="ChEBI" id="CHEBI:57455"/>
        <dbReference type="ChEBI" id="CHEBI:57783"/>
        <dbReference type="ChEBI" id="CHEBI:58349"/>
        <dbReference type="EC" id="1.5.1.5"/>
    </reaction>
</comment>
<dbReference type="Pfam" id="PF02882">
    <property type="entry name" value="THF_DHG_CYH_C"/>
    <property type="match status" value="1"/>
</dbReference>
<feature type="domain" description="Tetrahydrofolate dehydrogenase/cyclohydrolase catalytic" evidence="12">
    <location>
        <begin position="3"/>
        <end position="118"/>
    </location>
</feature>
<dbReference type="SUPFAM" id="SSF53223">
    <property type="entry name" value="Aminoacid dehydrogenase-like, N-terminal domain"/>
    <property type="match status" value="1"/>
</dbReference>
<dbReference type="GO" id="GO:0000105">
    <property type="term" value="P:L-histidine biosynthetic process"/>
    <property type="evidence" value="ECO:0007669"/>
    <property type="project" value="UniProtKB-KW"/>
</dbReference>
<evidence type="ECO:0000313" key="14">
    <source>
        <dbReference type="EMBL" id="QGT50874.1"/>
    </source>
</evidence>
<dbReference type="PANTHER" id="PTHR48099">
    <property type="entry name" value="C-1-TETRAHYDROFOLATE SYNTHASE, CYTOPLASMIC-RELATED"/>
    <property type="match status" value="1"/>
</dbReference>
<sequence length="288" mass="30877">MILEGRTLAAKIRETLPQRAEAVRQKLGRPIKLCAIGSTDDYGAYLYLKKETEAAQKTGVQTEIFEVNNQTPANDFLALVEKLSADSSVDAILIPRPLPAHLAATNFADRLAPQKDIDGMSNINMGNLFLCKTWDEVLALPGFASSTAMAVVRLLLFHGVKLEGMEAAVIGRSITVGRPLAHLLTCQNATVKICHTKTDLPRALKDADLVCSAAGTPGLLCAQWLKPGAYVADISTNWNEHTNRLCGDASPEELDAHGVSYSPVPGGVGPVTLAVLLENIILSGERKL</sequence>
<comment type="caution">
    <text evidence="11">Lacks conserved residue(s) required for the propagation of feature annotation.</text>
</comment>
<dbReference type="Pfam" id="PF00763">
    <property type="entry name" value="THF_DHG_CYH"/>
    <property type="match status" value="1"/>
</dbReference>
<evidence type="ECO:0000256" key="6">
    <source>
        <dbReference type="ARBA" id="ARBA00022857"/>
    </source>
</evidence>
<dbReference type="InterPro" id="IPR046346">
    <property type="entry name" value="Aminoacid_DH-like_N_sf"/>
</dbReference>
<evidence type="ECO:0000259" key="12">
    <source>
        <dbReference type="Pfam" id="PF00763"/>
    </source>
</evidence>
<dbReference type="HAMAP" id="MF_01576">
    <property type="entry name" value="THF_DHG_CYH"/>
    <property type="match status" value="1"/>
</dbReference>
<dbReference type="EC" id="1.5.1.5" evidence="11"/>
<feature type="binding site" evidence="11">
    <location>
        <position position="236"/>
    </location>
    <ligand>
        <name>NADP(+)</name>
        <dbReference type="ChEBI" id="CHEBI:58349"/>
    </ligand>
</feature>
<keyword evidence="2 11" id="KW-0554">One-carbon metabolism</keyword>
<dbReference type="InterPro" id="IPR020630">
    <property type="entry name" value="THF_DH/CycHdrlase_cat_dom"/>
</dbReference>
<feature type="domain" description="Tetrahydrofolate dehydrogenase/cyclohydrolase NAD(P)-binding" evidence="13">
    <location>
        <begin position="146"/>
        <end position="285"/>
    </location>
</feature>
<dbReference type="Gene3D" id="3.40.50.720">
    <property type="entry name" value="NAD(P)-binding Rossmann-like Domain"/>
    <property type="match status" value="1"/>
</dbReference>
<dbReference type="PANTHER" id="PTHR48099:SF5">
    <property type="entry name" value="C-1-TETRAHYDROFOLATE SYNTHASE, CYTOPLASMIC"/>
    <property type="match status" value="1"/>
</dbReference>
<comment type="catalytic activity">
    <reaction evidence="11">
        <text>(6R)-5,10-methenyltetrahydrofolate + H2O = (6R)-10-formyltetrahydrofolate + H(+)</text>
        <dbReference type="Rhea" id="RHEA:23700"/>
        <dbReference type="ChEBI" id="CHEBI:15377"/>
        <dbReference type="ChEBI" id="CHEBI:15378"/>
        <dbReference type="ChEBI" id="CHEBI:57455"/>
        <dbReference type="ChEBI" id="CHEBI:195366"/>
        <dbReference type="EC" id="3.5.4.9"/>
    </reaction>
</comment>
<evidence type="ECO:0000256" key="11">
    <source>
        <dbReference type="HAMAP-Rule" id="MF_01576"/>
    </source>
</evidence>
<proteinExistence type="inferred from homology"/>
<keyword evidence="9 11" id="KW-0486">Methionine biosynthesis</keyword>
<feature type="binding site" evidence="11">
    <location>
        <begin position="171"/>
        <end position="173"/>
    </location>
    <ligand>
        <name>NADP(+)</name>
        <dbReference type="ChEBI" id="CHEBI:58349"/>
    </ligand>
</feature>
<dbReference type="SUPFAM" id="SSF51735">
    <property type="entry name" value="NAD(P)-binding Rossmann-fold domains"/>
    <property type="match status" value="1"/>
</dbReference>
<dbReference type="InterPro" id="IPR036291">
    <property type="entry name" value="NAD(P)-bd_dom_sf"/>
</dbReference>
<dbReference type="CDD" id="cd01080">
    <property type="entry name" value="NAD_bind_m-THF_DH_Cyclohyd"/>
    <property type="match status" value="1"/>
</dbReference>
<dbReference type="GO" id="GO:0009086">
    <property type="term" value="P:methionine biosynthetic process"/>
    <property type="evidence" value="ECO:0007669"/>
    <property type="project" value="UniProtKB-KW"/>
</dbReference>